<proteinExistence type="predicted"/>
<gene>
    <name evidence="1" type="ORF">Zmor_006410</name>
</gene>
<reference evidence="1" key="1">
    <citation type="journal article" date="2023" name="G3 (Bethesda)">
        <title>Whole genome assemblies of Zophobas morio and Tenebrio molitor.</title>
        <authorList>
            <person name="Kaur S."/>
            <person name="Stinson S.A."/>
            <person name="diCenzo G.C."/>
        </authorList>
    </citation>
    <scope>NUCLEOTIDE SEQUENCE</scope>
    <source>
        <strain evidence="1">QUZm001</strain>
    </source>
</reference>
<organism evidence="1 2">
    <name type="scientific">Zophobas morio</name>
    <dbReference type="NCBI Taxonomy" id="2755281"/>
    <lineage>
        <taxon>Eukaryota</taxon>
        <taxon>Metazoa</taxon>
        <taxon>Ecdysozoa</taxon>
        <taxon>Arthropoda</taxon>
        <taxon>Hexapoda</taxon>
        <taxon>Insecta</taxon>
        <taxon>Pterygota</taxon>
        <taxon>Neoptera</taxon>
        <taxon>Endopterygota</taxon>
        <taxon>Coleoptera</taxon>
        <taxon>Polyphaga</taxon>
        <taxon>Cucujiformia</taxon>
        <taxon>Tenebrionidae</taxon>
        <taxon>Zophobas</taxon>
    </lineage>
</organism>
<sequence length="201" mass="23679">MTALPVIFTYYSQHLCYQVMMLSKHIRTLGDPVQRSEEDLEKLIYDENYQNEFHRKIVFCIRRKLEFTTYAQKTLGLAEAYVLPYQVIGTVVTARIVVLCFARTKSVRYGELRIVVLFQIPDLQWQDFFDAVREVSWYHWNITNKKIYLILLTNSSRVYKIKYTENISLNHKLGLQVIRAVLSAISLTCNSQNKMLLHSND</sequence>
<protein>
    <submittedName>
        <fullName evidence="1">Uncharacterized protein</fullName>
    </submittedName>
</protein>
<evidence type="ECO:0000313" key="2">
    <source>
        <dbReference type="Proteomes" id="UP001168821"/>
    </source>
</evidence>
<keyword evidence="2" id="KW-1185">Reference proteome</keyword>
<name>A0AA38IUV1_9CUCU</name>
<evidence type="ECO:0000313" key="1">
    <source>
        <dbReference type="EMBL" id="KAJ3662043.1"/>
    </source>
</evidence>
<dbReference type="Proteomes" id="UP001168821">
    <property type="component" value="Unassembled WGS sequence"/>
</dbReference>
<dbReference type="AlphaFoldDB" id="A0AA38IUV1"/>
<dbReference type="EMBL" id="JALNTZ010000002">
    <property type="protein sequence ID" value="KAJ3662043.1"/>
    <property type="molecule type" value="Genomic_DNA"/>
</dbReference>
<accession>A0AA38IUV1</accession>
<comment type="caution">
    <text evidence="1">The sequence shown here is derived from an EMBL/GenBank/DDBJ whole genome shotgun (WGS) entry which is preliminary data.</text>
</comment>